<proteinExistence type="inferred from homology"/>
<evidence type="ECO:0000256" key="1">
    <source>
        <dbReference type="ARBA" id="ARBA00022475"/>
    </source>
</evidence>
<evidence type="ECO:0000256" key="3">
    <source>
        <dbReference type="ARBA" id="ARBA00022692"/>
    </source>
</evidence>
<gene>
    <name evidence="7" type="primary">crgA</name>
    <name evidence="9" type="ORF">FB461_1814</name>
</gene>
<dbReference type="AlphaFoldDB" id="A0A542ZP89"/>
<dbReference type="HAMAP" id="MF_00631">
    <property type="entry name" value="CrgA"/>
    <property type="match status" value="1"/>
</dbReference>
<dbReference type="Proteomes" id="UP000315389">
    <property type="component" value="Unassembled WGS sequence"/>
</dbReference>
<dbReference type="RefSeq" id="WP_246046165.1">
    <property type="nucleotide sequence ID" value="NZ_BAAASV010000002.1"/>
</dbReference>
<evidence type="ECO:0000256" key="4">
    <source>
        <dbReference type="ARBA" id="ARBA00022989"/>
    </source>
</evidence>
<dbReference type="InterPro" id="IPR009619">
    <property type="entry name" value="CrgA"/>
</dbReference>
<accession>A0A542ZP89</accession>
<keyword evidence="2 7" id="KW-0132">Cell division</keyword>
<evidence type="ECO:0000256" key="2">
    <source>
        <dbReference type="ARBA" id="ARBA00022618"/>
    </source>
</evidence>
<reference evidence="9 10" key="1">
    <citation type="submission" date="2019-06" db="EMBL/GenBank/DDBJ databases">
        <title>Sequencing the genomes of 1000 actinobacteria strains.</title>
        <authorList>
            <person name="Klenk H.-P."/>
        </authorList>
    </citation>
    <scope>NUCLEOTIDE SEQUENCE [LARGE SCALE GENOMIC DNA]</scope>
    <source>
        <strain evidence="9 10">DSM 4813</strain>
    </source>
</reference>
<evidence type="ECO:0000256" key="8">
    <source>
        <dbReference type="SAM" id="MobiDB-lite"/>
    </source>
</evidence>
<comment type="caution">
    <text evidence="9">The sequence shown here is derived from an EMBL/GenBank/DDBJ whole genome shotgun (WGS) entry which is preliminary data.</text>
</comment>
<keyword evidence="3 7" id="KW-0812">Transmembrane</keyword>
<feature type="transmembrane region" description="Helical" evidence="7">
    <location>
        <begin position="70"/>
        <end position="94"/>
    </location>
</feature>
<keyword evidence="6 7" id="KW-0131">Cell cycle</keyword>
<keyword evidence="4 7" id="KW-1133">Transmembrane helix</keyword>
<evidence type="ECO:0000313" key="10">
    <source>
        <dbReference type="Proteomes" id="UP000315389"/>
    </source>
</evidence>
<comment type="function">
    <text evidence="7">Involved in cell division.</text>
</comment>
<comment type="similarity">
    <text evidence="7">Belongs to the CrgA family.</text>
</comment>
<feature type="transmembrane region" description="Helical" evidence="7">
    <location>
        <begin position="106"/>
        <end position="124"/>
    </location>
</feature>
<organism evidence="9 10">
    <name type="scientific">Rarobacter faecitabidus</name>
    <dbReference type="NCBI Taxonomy" id="13243"/>
    <lineage>
        <taxon>Bacteria</taxon>
        <taxon>Bacillati</taxon>
        <taxon>Actinomycetota</taxon>
        <taxon>Actinomycetes</taxon>
        <taxon>Micrococcales</taxon>
        <taxon>Rarobacteraceae</taxon>
        <taxon>Rarobacter</taxon>
    </lineage>
</organism>
<dbReference type="EMBL" id="VFOS01000002">
    <property type="protein sequence ID" value="TQL62175.1"/>
    <property type="molecule type" value="Genomic_DNA"/>
</dbReference>
<dbReference type="GO" id="GO:0005886">
    <property type="term" value="C:plasma membrane"/>
    <property type="evidence" value="ECO:0007669"/>
    <property type="project" value="UniProtKB-SubCell"/>
</dbReference>
<dbReference type="Pfam" id="PF06781">
    <property type="entry name" value="CrgA"/>
    <property type="match status" value="1"/>
</dbReference>
<sequence>MPTSKISDDINEPDDDVTASGDVVSPADSAAKSADSAKKPELTKARQRAAAAKNRKVKAKSVRPSSANPVWLVPTMLTLLILGLVWIVVFYVTSGLLTFNLPIPGIGQWNLAVGFALILGGGILSTRYQ</sequence>
<keyword evidence="5 7" id="KW-0472">Membrane</keyword>
<protein>
    <recommendedName>
        <fullName evidence="7">Cell division protein CrgA</fullName>
    </recommendedName>
</protein>
<keyword evidence="10" id="KW-1185">Reference proteome</keyword>
<dbReference type="GO" id="GO:0051301">
    <property type="term" value="P:cell division"/>
    <property type="evidence" value="ECO:0007669"/>
    <property type="project" value="UniProtKB-UniRule"/>
</dbReference>
<keyword evidence="1 7" id="KW-1003">Cell membrane</keyword>
<feature type="compositionally biased region" description="Low complexity" evidence="8">
    <location>
        <begin position="22"/>
        <end position="34"/>
    </location>
</feature>
<evidence type="ECO:0000256" key="7">
    <source>
        <dbReference type="HAMAP-Rule" id="MF_00631"/>
    </source>
</evidence>
<feature type="region of interest" description="Disordered" evidence="8">
    <location>
        <begin position="1"/>
        <end position="65"/>
    </location>
</feature>
<name>A0A542ZP89_RARFA</name>
<evidence type="ECO:0000256" key="6">
    <source>
        <dbReference type="ARBA" id="ARBA00023306"/>
    </source>
</evidence>
<feature type="compositionally biased region" description="Basic and acidic residues" evidence="8">
    <location>
        <begin position="35"/>
        <end position="44"/>
    </location>
</feature>
<comment type="subcellular location">
    <subcellularLocation>
        <location evidence="7">Cell membrane</location>
        <topology evidence="7">Multi-pass membrane protein</topology>
    </subcellularLocation>
</comment>
<evidence type="ECO:0000313" key="9">
    <source>
        <dbReference type="EMBL" id="TQL62175.1"/>
    </source>
</evidence>
<evidence type="ECO:0000256" key="5">
    <source>
        <dbReference type="ARBA" id="ARBA00023136"/>
    </source>
</evidence>